<dbReference type="Gene3D" id="3.40.190.290">
    <property type="match status" value="1"/>
</dbReference>
<evidence type="ECO:0000256" key="2">
    <source>
        <dbReference type="ARBA" id="ARBA00023015"/>
    </source>
</evidence>
<dbReference type="PRINTS" id="PR00039">
    <property type="entry name" value="HTHLYSR"/>
</dbReference>
<gene>
    <name evidence="7" type="ORF">MKI86_22645</name>
</gene>
<keyword evidence="2" id="KW-0805">Transcription regulation</keyword>
<comment type="caution">
    <text evidence="7">The sequence shown here is derived from an EMBL/GenBank/DDBJ whole genome shotgun (WGS) entry which is preliminary data.</text>
</comment>
<dbReference type="Proteomes" id="UP001201844">
    <property type="component" value="Unassembled WGS sequence"/>
</dbReference>
<protein>
    <submittedName>
        <fullName evidence="7">LysR substrate-binding domain-containing protein</fullName>
    </submittedName>
</protein>
<dbReference type="InterPro" id="IPR005119">
    <property type="entry name" value="LysR_subst-bd"/>
</dbReference>
<dbReference type="Pfam" id="PF00126">
    <property type="entry name" value="HTH_1"/>
    <property type="match status" value="1"/>
</dbReference>
<dbReference type="PANTHER" id="PTHR30427:SF1">
    <property type="entry name" value="TRANSCRIPTIONAL ACTIVATOR PROTEIN LYSR"/>
    <property type="match status" value="1"/>
</dbReference>
<evidence type="ECO:0000313" key="8">
    <source>
        <dbReference type="Proteomes" id="UP001201844"/>
    </source>
</evidence>
<dbReference type="Gene3D" id="1.10.10.10">
    <property type="entry name" value="Winged helix-like DNA-binding domain superfamily/Winged helix DNA-binding domain"/>
    <property type="match status" value="1"/>
</dbReference>
<sequence>MRQIEAFKAVVESGTVSQAANVMHVTQPAVSKLLAHLEEDTELELFERVRGRLVPSAAGMKLYRHIDRIFASIKQVEHAVDLIKREEQERIVVGVLPALSGMFISNATRRFLASNEEAHVSLIGRASQFVIEWLLSNQLDVGIVNGGVDHPLIEALPLGPGHLACILPRDHPLASKDQIMAGDLDGTPFIRFSNENRIRQKIEQVLLQQGVRPRFVLEATLATTVCELVADGLGVTVMDPLLAYGQKQRLDIRPFVPIIRSDLRICRLQNAHTSSLTDSFVRAVQYTAKDMFGGADKQG</sequence>
<dbReference type="PANTHER" id="PTHR30427">
    <property type="entry name" value="TRANSCRIPTIONAL ACTIVATOR PROTEIN LYSR"/>
    <property type="match status" value="1"/>
</dbReference>
<proteinExistence type="inferred from homology"/>
<reference evidence="7 8" key="1">
    <citation type="submission" date="2022-02" db="EMBL/GenBank/DDBJ databases">
        <title>Shinella B3.7 sp. nov., isolated from Sediment (Zhairuo Island).</title>
        <authorList>
            <person name="Chen G."/>
        </authorList>
    </citation>
    <scope>NUCLEOTIDE SEQUENCE [LARGE SCALE GENOMIC DNA]</scope>
    <source>
        <strain evidence="7 8">B3.7</strain>
        <plasmid evidence="7">unnamed</plasmid>
    </source>
</reference>
<name>A0ABT0CTJ7_9HYPH</name>
<evidence type="ECO:0000256" key="1">
    <source>
        <dbReference type="ARBA" id="ARBA00009437"/>
    </source>
</evidence>
<accession>A0ABT0CTJ7</accession>
<dbReference type="SUPFAM" id="SSF46785">
    <property type="entry name" value="Winged helix' DNA-binding domain"/>
    <property type="match status" value="1"/>
</dbReference>
<comment type="similarity">
    <text evidence="1">Belongs to the LysR transcriptional regulatory family.</text>
</comment>
<dbReference type="PROSITE" id="PS50931">
    <property type="entry name" value="HTH_LYSR"/>
    <property type="match status" value="1"/>
</dbReference>
<dbReference type="InterPro" id="IPR036390">
    <property type="entry name" value="WH_DNA-bd_sf"/>
</dbReference>
<dbReference type="InterPro" id="IPR000847">
    <property type="entry name" value="LysR_HTH_N"/>
</dbReference>
<evidence type="ECO:0000313" key="7">
    <source>
        <dbReference type="EMBL" id="MCJ8151936.1"/>
    </source>
</evidence>
<evidence type="ECO:0000256" key="4">
    <source>
        <dbReference type="ARBA" id="ARBA00023159"/>
    </source>
</evidence>
<geneLocation type="plasmid" evidence="7">
    <name>unnamed</name>
</geneLocation>
<evidence type="ECO:0000256" key="5">
    <source>
        <dbReference type="ARBA" id="ARBA00023163"/>
    </source>
</evidence>
<keyword evidence="4" id="KW-0010">Activator</keyword>
<evidence type="ECO:0000256" key="3">
    <source>
        <dbReference type="ARBA" id="ARBA00023125"/>
    </source>
</evidence>
<dbReference type="InterPro" id="IPR036388">
    <property type="entry name" value="WH-like_DNA-bd_sf"/>
</dbReference>
<keyword evidence="5" id="KW-0804">Transcription</keyword>
<keyword evidence="7" id="KW-0614">Plasmid</keyword>
<keyword evidence="3" id="KW-0238">DNA-binding</keyword>
<keyword evidence="8" id="KW-1185">Reference proteome</keyword>
<dbReference type="RefSeq" id="WP_241605591.1">
    <property type="nucleotide sequence ID" value="NZ_JAKVIN010000013.1"/>
</dbReference>
<feature type="domain" description="HTH lysR-type" evidence="6">
    <location>
        <begin position="1"/>
        <end position="56"/>
    </location>
</feature>
<organism evidence="7 8">
    <name type="scientific">Shinella sedimenti</name>
    <dbReference type="NCBI Taxonomy" id="2919913"/>
    <lineage>
        <taxon>Bacteria</taxon>
        <taxon>Pseudomonadati</taxon>
        <taxon>Pseudomonadota</taxon>
        <taxon>Alphaproteobacteria</taxon>
        <taxon>Hyphomicrobiales</taxon>
        <taxon>Rhizobiaceae</taxon>
        <taxon>Shinella</taxon>
    </lineage>
</organism>
<dbReference type="Pfam" id="PF03466">
    <property type="entry name" value="LysR_substrate"/>
    <property type="match status" value="1"/>
</dbReference>
<dbReference type="EMBL" id="JAKVIN010000013">
    <property type="protein sequence ID" value="MCJ8151936.1"/>
    <property type="molecule type" value="Genomic_DNA"/>
</dbReference>
<dbReference type="SUPFAM" id="SSF53850">
    <property type="entry name" value="Periplasmic binding protein-like II"/>
    <property type="match status" value="1"/>
</dbReference>
<evidence type="ECO:0000259" key="6">
    <source>
        <dbReference type="PROSITE" id="PS50931"/>
    </source>
</evidence>